<name>A0ABQ9Y0E1_9EUKA</name>
<proteinExistence type="predicted"/>
<feature type="region of interest" description="Disordered" evidence="1">
    <location>
        <begin position="319"/>
        <end position="344"/>
    </location>
</feature>
<comment type="caution">
    <text evidence="2">The sequence shown here is derived from an EMBL/GenBank/DDBJ whole genome shotgun (WGS) entry which is preliminary data.</text>
</comment>
<organism evidence="2 3">
    <name type="scientific">Blattamonas nauphoetae</name>
    <dbReference type="NCBI Taxonomy" id="2049346"/>
    <lineage>
        <taxon>Eukaryota</taxon>
        <taxon>Metamonada</taxon>
        <taxon>Preaxostyla</taxon>
        <taxon>Oxymonadida</taxon>
        <taxon>Blattamonas</taxon>
    </lineage>
</organism>
<evidence type="ECO:0000313" key="3">
    <source>
        <dbReference type="Proteomes" id="UP001281761"/>
    </source>
</evidence>
<accession>A0ABQ9Y0E1</accession>
<feature type="region of interest" description="Disordered" evidence="1">
    <location>
        <begin position="540"/>
        <end position="559"/>
    </location>
</feature>
<dbReference type="Proteomes" id="UP001281761">
    <property type="component" value="Unassembled WGS sequence"/>
</dbReference>
<feature type="compositionally biased region" description="Polar residues" evidence="1">
    <location>
        <begin position="323"/>
        <end position="333"/>
    </location>
</feature>
<protein>
    <submittedName>
        <fullName evidence="2">Uncharacterized protein</fullName>
    </submittedName>
</protein>
<gene>
    <name evidence="2" type="ORF">BLNAU_7811</name>
</gene>
<evidence type="ECO:0000256" key="1">
    <source>
        <dbReference type="SAM" id="MobiDB-lite"/>
    </source>
</evidence>
<dbReference type="EMBL" id="JARBJD010000048">
    <property type="protein sequence ID" value="KAK2957217.1"/>
    <property type="molecule type" value="Genomic_DNA"/>
</dbReference>
<sequence length="874" mass="98387">MVSSFLKFEKNALKHMASILRHRDHPLVTTRTSPHSTMTTRDITDTLLANISYYPPFSTKLDPWTTTLSSVNDLTDPYLTLPFRWNGLHELIQKSSTDGSTCDANSPQFTEEDKTAKDWFDRMIRVTMQELNRIGVSPADLGEAETERVIAFSSFVLCTAISCRRNELLDSSSVPTTSANDTRFVNLVQSLVGPPDSETLKDILSSQHDQESTSLNSIRDDRLRSLDKLCRHPCIESRLHIVTCVMSNHAMKRIRNPAQEYLSVLQSEKDGGEFRVPARNNLSAILHCGTVLLDNISPLLDIDTPSTLDLDLPLLTSSPLTPNQTAPQLSNPLPHSPIVSEPPPRSKTLRIPLHSFVLAKYGFSDSIPALCELTQDQVQNEVTNVTPAPLSRWHPRRVVIDPSLFPQHIPQVESLSLFTSFIHRLFDDAFIAVTTSLSTEIPDLPLDEPFPLSQIRTIEDIQPNPTLLFVKSGSDFFTSPNTSCLDGVDTTTESRAFPIAFSTGYKETDLREEMKQVFEPLTRLLPDHFPTGRPKLVHVDTEGKQELRKTSSSKKEAEDEARGIVDSAILRMGATSRTPLFVFVVDEDLADHSSLPMSLLSSDGSVGCGMMRQRSLADVVWILFLTRISREVMALPLNTSIGSSDFSNSVIPFLSNSLVDSELLEQSHCRYSVQAILDTLISQTDTEYLDDHDRIPSVGLELLVSAYPHLKDETHILLLSRLLMLCPSQEDESRLDILIDHPSPEVGLVSLIRWFQLLNSNIEKDTQVKRPIEQTIEDHNFSSAKIRANLLRALHIIVEHEGRDDFIIQLFTAIKPLLDRTRVPLFFNKTHLDEIDRLELFGEKRFDSLNKDTLYAKALDYIMDRIAIIRGRLR</sequence>
<evidence type="ECO:0000313" key="2">
    <source>
        <dbReference type="EMBL" id="KAK2957217.1"/>
    </source>
</evidence>
<keyword evidence="3" id="KW-1185">Reference proteome</keyword>
<reference evidence="2 3" key="1">
    <citation type="journal article" date="2022" name="bioRxiv">
        <title>Genomics of Preaxostyla Flagellates Illuminates Evolutionary Transitions and the Path Towards Mitochondrial Loss.</title>
        <authorList>
            <person name="Novak L.V.F."/>
            <person name="Treitli S.C."/>
            <person name="Pyrih J."/>
            <person name="Halakuc P."/>
            <person name="Pipaliya S.V."/>
            <person name="Vacek V."/>
            <person name="Brzon O."/>
            <person name="Soukal P."/>
            <person name="Eme L."/>
            <person name="Dacks J.B."/>
            <person name="Karnkowska A."/>
            <person name="Elias M."/>
            <person name="Hampl V."/>
        </authorList>
    </citation>
    <scope>NUCLEOTIDE SEQUENCE [LARGE SCALE GENOMIC DNA]</scope>
    <source>
        <strain evidence="2">NAU3</strain>
        <tissue evidence="2">Gut</tissue>
    </source>
</reference>